<feature type="region of interest" description="Disordered" evidence="1">
    <location>
        <begin position="81"/>
        <end position="128"/>
    </location>
</feature>
<sequence length="174" mass="18591">MTLLTLAIAIVLVLVINTHKSSSSSDTATASSAESSLTTKSSSTSESSAYESFQAKYRKYLTNGTLTASQHQKLQAIVNAESNSATQAREQKLLDQAEVQKSSTASSSTTSQSSATKSSSSSNPTSFDTTHTFSSVNDAQNWAQASKNQWLQAGYSTYTITSDGQGNYNLQFIR</sequence>
<accession>A0A1Y6JZ64</accession>
<name>A0A1Y6JZ64_9LACO</name>
<feature type="compositionally biased region" description="Low complexity" evidence="1">
    <location>
        <begin position="100"/>
        <end position="122"/>
    </location>
</feature>
<protein>
    <submittedName>
        <fullName evidence="2">Streptococcal hemagglutinin protein</fullName>
    </submittedName>
</protein>
<feature type="region of interest" description="Disordered" evidence="1">
    <location>
        <begin position="22"/>
        <end position="49"/>
    </location>
</feature>
<evidence type="ECO:0000313" key="2">
    <source>
        <dbReference type="EMBL" id="SMS15208.1"/>
    </source>
</evidence>
<dbReference type="Proteomes" id="UP000195412">
    <property type="component" value="Chromosome I"/>
</dbReference>
<evidence type="ECO:0000313" key="3">
    <source>
        <dbReference type="Proteomes" id="UP000195412"/>
    </source>
</evidence>
<dbReference type="EMBL" id="LT854705">
    <property type="protein sequence ID" value="SMS15208.1"/>
    <property type="molecule type" value="Genomic_DNA"/>
</dbReference>
<organism evidence="2 3">
    <name type="scientific">Levilactobacillus zymae</name>
    <dbReference type="NCBI Taxonomy" id="267363"/>
    <lineage>
        <taxon>Bacteria</taxon>
        <taxon>Bacillati</taxon>
        <taxon>Bacillota</taxon>
        <taxon>Bacilli</taxon>
        <taxon>Lactobacillales</taxon>
        <taxon>Lactobacillaceae</taxon>
        <taxon>Levilactobacillus</taxon>
    </lineage>
</organism>
<gene>
    <name evidence="2" type="ORF">LZ3411_2158</name>
</gene>
<reference evidence="3" key="1">
    <citation type="submission" date="2017-05" db="EMBL/GenBank/DDBJ databases">
        <authorList>
            <person name="Papadimitriou K."/>
        </authorList>
    </citation>
    <scope>NUCLEOTIDE SEQUENCE [LARGE SCALE GENOMIC DNA]</scope>
    <source>
        <strain evidence="3">ACA-DC 3411</strain>
    </source>
</reference>
<evidence type="ECO:0000256" key="1">
    <source>
        <dbReference type="SAM" id="MobiDB-lite"/>
    </source>
</evidence>
<dbReference type="KEGG" id="lzy:LZ3411_2158"/>
<dbReference type="AlphaFoldDB" id="A0A1Y6JZ64"/>
<proteinExistence type="predicted"/>